<protein>
    <submittedName>
        <fullName evidence="2">Uncharacterized protein</fullName>
    </submittedName>
</protein>
<dbReference type="EMBL" id="CAUJNA010000086">
    <property type="protein sequence ID" value="CAJ1371546.1"/>
    <property type="molecule type" value="Genomic_DNA"/>
</dbReference>
<organism evidence="2 3">
    <name type="scientific">Effrenium voratum</name>
    <dbReference type="NCBI Taxonomy" id="2562239"/>
    <lineage>
        <taxon>Eukaryota</taxon>
        <taxon>Sar</taxon>
        <taxon>Alveolata</taxon>
        <taxon>Dinophyceae</taxon>
        <taxon>Suessiales</taxon>
        <taxon>Symbiodiniaceae</taxon>
        <taxon>Effrenium</taxon>
    </lineage>
</organism>
<keyword evidence="1" id="KW-0175">Coiled coil</keyword>
<name>A0AA36HLV0_9DINO</name>
<gene>
    <name evidence="2" type="ORF">EVOR1521_LOCUS1842</name>
</gene>
<evidence type="ECO:0000313" key="3">
    <source>
        <dbReference type="Proteomes" id="UP001178507"/>
    </source>
</evidence>
<sequence length="271" mass="30369">MSKDARGSLENLEGLLLRARMQPGSLRTPQNLRHQNLQDLDARQMAEDLSADAAARRRQQRQQRSQQLEAKALDAYTKFQGALADHQQQMKRMKEISERAELRHERLSLLVEEANGMFLEFHPEQPVRRKPKLLHVDWQPPRVIDVDIGSAAWPAPRRVSVEYPGSAAWPASRRVSIEYPGSAPLPESRRVSVEYPVEPICPTEPLGRQGRASGWELDPEPMDLQEIAGLRVVSSGDLQLPSTVPSAQAVKRGSMLVPSPHVSARLNPSQV</sequence>
<accession>A0AA36HLV0</accession>
<comment type="caution">
    <text evidence="2">The sequence shown here is derived from an EMBL/GenBank/DDBJ whole genome shotgun (WGS) entry which is preliminary data.</text>
</comment>
<evidence type="ECO:0000256" key="1">
    <source>
        <dbReference type="SAM" id="Coils"/>
    </source>
</evidence>
<proteinExistence type="predicted"/>
<keyword evidence="3" id="KW-1185">Reference proteome</keyword>
<reference evidence="2" key="1">
    <citation type="submission" date="2023-08" db="EMBL/GenBank/DDBJ databases">
        <authorList>
            <person name="Chen Y."/>
            <person name="Shah S."/>
            <person name="Dougan E. K."/>
            <person name="Thang M."/>
            <person name="Chan C."/>
        </authorList>
    </citation>
    <scope>NUCLEOTIDE SEQUENCE</scope>
</reference>
<dbReference type="AlphaFoldDB" id="A0AA36HLV0"/>
<evidence type="ECO:0000313" key="2">
    <source>
        <dbReference type="EMBL" id="CAJ1371546.1"/>
    </source>
</evidence>
<feature type="coiled-coil region" evidence="1">
    <location>
        <begin position="51"/>
        <end position="103"/>
    </location>
</feature>
<dbReference type="Proteomes" id="UP001178507">
    <property type="component" value="Unassembled WGS sequence"/>
</dbReference>